<proteinExistence type="predicted"/>
<name>A0A9P1CYT7_9DINO</name>
<accession>A0A9P1CYT7</accession>
<evidence type="ECO:0000256" key="1">
    <source>
        <dbReference type="ARBA" id="ARBA00020786"/>
    </source>
</evidence>
<feature type="domain" description="EF-hand" evidence="5">
    <location>
        <begin position="44"/>
        <end position="79"/>
    </location>
</feature>
<gene>
    <name evidence="6" type="ORF">C1SCF055_LOCUS26416</name>
</gene>
<keyword evidence="2" id="KW-0479">Metal-binding</keyword>
<reference evidence="6" key="1">
    <citation type="submission" date="2022-10" db="EMBL/GenBank/DDBJ databases">
        <authorList>
            <person name="Chen Y."/>
            <person name="Dougan E. K."/>
            <person name="Chan C."/>
            <person name="Rhodes N."/>
            <person name="Thang M."/>
        </authorList>
    </citation>
    <scope>NUCLEOTIDE SEQUENCE</scope>
</reference>
<dbReference type="SMART" id="SM00054">
    <property type="entry name" value="EFh"/>
    <property type="match status" value="2"/>
</dbReference>
<keyword evidence="8" id="KW-1185">Reference proteome</keyword>
<dbReference type="PROSITE" id="PS50222">
    <property type="entry name" value="EF_HAND_2"/>
    <property type="match status" value="2"/>
</dbReference>
<dbReference type="EMBL" id="CAMXCT020002768">
    <property type="protein sequence ID" value="CAL1153663.1"/>
    <property type="molecule type" value="Genomic_DNA"/>
</dbReference>
<evidence type="ECO:0000256" key="4">
    <source>
        <dbReference type="ARBA" id="ARBA00022990"/>
    </source>
</evidence>
<dbReference type="SUPFAM" id="SSF47473">
    <property type="entry name" value="EF-hand"/>
    <property type="match status" value="1"/>
</dbReference>
<keyword evidence="4" id="KW-0007">Acetylation</keyword>
<dbReference type="GO" id="GO:0005509">
    <property type="term" value="F:calcium ion binding"/>
    <property type="evidence" value="ECO:0007669"/>
    <property type="project" value="InterPro"/>
</dbReference>
<dbReference type="AlphaFoldDB" id="A0A9P1CYT7"/>
<sequence length="648" mass="73912">MRVLGMNPTEEEVRKHLADLGGPQYIEERTFHHFIKDELIKHFEKVQVVVDYLKQYDKDGKGALSREELQEAMRGRECQELQASVAKVPSNSQGHLDIVELAKCFLELSDFQADKTSAEKCQRGKDTQAAEESVSGPAYSALLNQILASTDAVFKYFSKPSGLPAARLGHALGVLGMNLTEDQVEKRLKDLGRPEYIGHKMFHNLIEELLDYLKQFDKDGKGALSKEELQEVMRGSELSNDKVQVGQSWEDATEQHPSCKPKRSHGEGHLDIAKLSKYFLDLGDSQVGTEETPTRRDVASRVREAIVRIAEAEAQYDLKDAKAFAQFLHDADVRLVRARYLTELVLSGRPLPRRQELESQTFDLPDSEAETALVSHQEVQTWAEGNRDAIICSISHAWETREHPDPCRYQLEQIAQRVALYEAAFKADVWVFYDYASLFQFERLCPKQQSSFGAAMQNMHVMYAHEHTLTLRIESLTPDDVWNRMMDNETELVPVYDKDEKCVVAKPLKDLVANKAAYLSRGWCMAEVEWSSLRTVNLQHQRIDNVDDRSDDDSRLNGRIPTTPAYFRSKMEKAVFTHRSDAESVIRLQEKIFFEKVTACEHLELEGLPADQMLALAHALPLYKNLKSLRLRTFRCSEEEVEPLAKAH</sequence>
<evidence type="ECO:0000256" key="2">
    <source>
        <dbReference type="ARBA" id="ARBA00022723"/>
    </source>
</evidence>
<dbReference type="Pfam" id="PF13202">
    <property type="entry name" value="EF-hand_5"/>
    <property type="match status" value="2"/>
</dbReference>
<dbReference type="Proteomes" id="UP001152797">
    <property type="component" value="Unassembled WGS sequence"/>
</dbReference>
<reference evidence="7 8" key="2">
    <citation type="submission" date="2024-05" db="EMBL/GenBank/DDBJ databases">
        <authorList>
            <person name="Chen Y."/>
            <person name="Shah S."/>
            <person name="Dougan E. K."/>
            <person name="Thang M."/>
            <person name="Chan C."/>
        </authorList>
    </citation>
    <scope>NUCLEOTIDE SEQUENCE [LARGE SCALE GENOMIC DNA]</scope>
</reference>
<keyword evidence="3" id="KW-0677">Repeat</keyword>
<dbReference type="Gene3D" id="1.10.238.10">
    <property type="entry name" value="EF-hand"/>
    <property type="match status" value="2"/>
</dbReference>
<evidence type="ECO:0000256" key="3">
    <source>
        <dbReference type="ARBA" id="ARBA00022737"/>
    </source>
</evidence>
<dbReference type="GO" id="GO:0016460">
    <property type="term" value="C:myosin II complex"/>
    <property type="evidence" value="ECO:0007669"/>
    <property type="project" value="TreeGrafter"/>
</dbReference>
<dbReference type="EMBL" id="CAMXCT010002768">
    <property type="protein sequence ID" value="CAI4000288.1"/>
    <property type="molecule type" value="Genomic_DNA"/>
</dbReference>
<evidence type="ECO:0000313" key="6">
    <source>
        <dbReference type="EMBL" id="CAI4000288.1"/>
    </source>
</evidence>
<evidence type="ECO:0000313" key="7">
    <source>
        <dbReference type="EMBL" id="CAL4787600.1"/>
    </source>
</evidence>
<dbReference type="PANTHER" id="PTHR23048">
    <property type="entry name" value="MYOSIN LIGHT CHAIN 1, 3"/>
    <property type="match status" value="1"/>
</dbReference>
<comment type="caution">
    <text evidence="6">The sequence shown here is derived from an EMBL/GenBank/DDBJ whole genome shotgun (WGS) entry which is preliminary data.</text>
</comment>
<feature type="domain" description="EF-hand" evidence="5">
    <location>
        <begin position="204"/>
        <end position="239"/>
    </location>
</feature>
<dbReference type="EMBL" id="CAMXCT030002768">
    <property type="protein sequence ID" value="CAL4787600.1"/>
    <property type="molecule type" value="Genomic_DNA"/>
</dbReference>
<dbReference type="InterPro" id="IPR050230">
    <property type="entry name" value="CALM/Myosin/TropC-like"/>
</dbReference>
<dbReference type="InterPro" id="IPR002048">
    <property type="entry name" value="EF_hand_dom"/>
</dbReference>
<dbReference type="OrthoDB" id="435481at2759"/>
<dbReference type="InterPro" id="IPR011992">
    <property type="entry name" value="EF-hand-dom_pair"/>
</dbReference>
<organism evidence="6">
    <name type="scientific">Cladocopium goreaui</name>
    <dbReference type="NCBI Taxonomy" id="2562237"/>
    <lineage>
        <taxon>Eukaryota</taxon>
        <taxon>Sar</taxon>
        <taxon>Alveolata</taxon>
        <taxon>Dinophyceae</taxon>
        <taxon>Suessiales</taxon>
        <taxon>Symbiodiniaceae</taxon>
        <taxon>Cladocopium</taxon>
    </lineage>
</organism>
<protein>
    <recommendedName>
        <fullName evidence="1">Calmodulin</fullName>
    </recommendedName>
</protein>
<dbReference type="PANTHER" id="PTHR23048:SF0">
    <property type="entry name" value="CALMODULIN LIKE 3"/>
    <property type="match status" value="1"/>
</dbReference>
<evidence type="ECO:0000259" key="5">
    <source>
        <dbReference type="PROSITE" id="PS50222"/>
    </source>
</evidence>
<evidence type="ECO:0000313" key="8">
    <source>
        <dbReference type="Proteomes" id="UP001152797"/>
    </source>
</evidence>